<keyword evidence="5 9" id="KW-0067">ATP-binding</keyword>
<evidence type="ECO:0000256" key="8">
    <source>
        <dbReference type="ARBA" id="ARBA00048501"/>
    </source>
</evidence>
<dbReference type="InterPro" id="IPR001882">
    <property type="entry name" value="Biotin_BS"/>
</dbReference>
<dbReference type="FunFam" id="3.30.470.20:FF:000028">
    <property type="entry name" value="Methylcrotonoyl-CoA carboxylase subunit alpha, mitochondrial"/>
    <property type="match status" value="1"/>
</dbReference>
<dbReference type="PROSITE" id="PS50968">
    <property type="entry name" value="BIOTINYL_LIPOYL"/>
    <property type="match status" value="1"/>
</dbReference>
<feature type="region of interest" description="Disordered" evidence="10">
    <location>
        <begin position="534"/>
        <end position="570"/>
    </location>
</feature>
<dbReference type="PROSITE" id="PS00188">
    <property type="entry name" value="BIOTIN"/>
    <property type="match status" value="1"/>
</dbReference>
<dbReference type="InterPro" id="IPR005481">
    <property type="entry name" value="BC-like_N"/>
</dbReference>
<dbReference type="OrthoDB" id="4435847at2"/>
<dbReference type="GO" id="GO:0046872">
    <property type="term" value="F:metal ion binding"/>
    <property type="evidence" value="ECO:0007669"/>
    <property type="project" value="InterPro"/>
</dbReference>
<comment type="catalytic activity">
    <reaction evidence="8">
        <text>N(6)-biotinyl-L-lysyl-[protein] + hydrogencarbonate + ATP = N(6)-carboxybiotinyl-L-lysyl-[protein] + ADP + phosphate + H(+)</text>
        <dbReference type="Rhea" id="RHEA:13501"/>
        <dbReference type="Rhea" id="RHEA-COMP:10505"/>
        <dbReference type="Rhea" id="RHEA-COMP:10506"/>
        <dbReference type="ChEBI" id="CHEBI:15378"/>
        <dbReference type="ChEBI" id="CHEBI:17544"/>
        <dbReference type="ChEBI" id="CHEBI:30616"/>
        <dbReference type="ChEBI" id="CHEBI:43474"/>
        <dbReference type="ChEBI" id="CHEBI:83144"/>
        <dbReference type="ChEBI" id="CHEBI:83145"/>
        <dbReference type="ChEBI" id="CHEBI:456216"/>
        <dbReference type="EC" id="6.3.4.14"/>
    </reaction>
    <physiologicalReaction direction="left-to-right" evidence="8">
        <dbReference type="Rhea" id="RHEA:13502"/>
    </physiologicalReaction>
</comment>
<evidence type="ECO:0000256" key="7">
    <source>
        <dbReference type="ARBA" id="ARBA00046317"/>
    </source>
</evidence>
<evidence type="ECO:0000259" key="13">
    <source>
        <dbReference type="PROSITE" id="PS50979"/>
    </source>
</evidence>
<evidence type="ECO:0000256" key="4">
    <source>
        <dbReference type="ARBA" id="ARBA00022741"/>
    </source>
</evidence>
<dbReference type="FunFam" id="3.40.50.20:FF:000010">
    <property type="entry name" value="Propionyl-CoA carboxylase subunit alpha"/>
    <property type="match status" value="1"/>
</dbReference>
<dbReference type="SUPFAM" id="SSF52440">
    <property type="entry name" value="PreATP-grasp domain"/>
    <property type="match status" value="1"/>
</dbReference>
<dbReference type="InterPro" id="IPR050856">
    <property type="entry name" value="Biotin_carboxylase_complex"/>
</dbReference>
<dbReference type="Pfam" id="PF00289">
    <property type="entry name" value="Biotin_carb_N"/>
    <property type="match status" value="1"/>
</dbReference>
<comment type="cofactor">
    <cofactor evidence="1">
        <name>biotin</name>
        <dbReference type="ChEBI" id="CHEBI:57586"/>
    </cofactor>
</comment>
<feature type="domain" description="Biotin carboxylation" evidence="13">
    <location>
        <begin position="8"/>
        <end position="455"/>
    </location>
</feature>
<dbReference type="InterPro" id="IPR048429">
    <property type="entry name" value="MCC_alpha_BT"/>
</dbReference>
<dbReference type="Gene3D" id="3.30.470.20">
    <property type="entry name" value="ATP-grasp fold, B domain"/>
    <property type="match status" value="1"/>
</dbReference>
<dbReference type="Gene3D" id="3.30.700.40">
    <property type="match status" value="1"/>
</dbReference>
<keyword evidence="15" id="KW-1185">Reference proteome</keyword>
<evidence type="ECO:0000259" key="12">
    <source>
        <dbReference type="PROSITE" id="PS50975"/>
    </source>
</evidence>
<reference evidence="14 15" key="1">
    <citation type="submission" date="2018-10" db="EMBL/GenBank/DDBJ databases">
        <title>Isolation from cow dung.</title>
        <authorList>
            <person name="Ling L."/>
        </authorList>
    </citation>
    <scope>NUCLEOTIDE SEQUENCE [LARGE SCALE GENOMIC DNA]</scope>
    <source>
        <strain evidence="14 15">NEAU-LL90</strain>
    </source>
</reference>
<comment type="pathway">
    <text evidence="7">Amino-acid degradation; L-leucine degradation.</text>
</comment>
<gene>
    <name evidence="14" type="ORF">EBN03_20405</name>
</gene>
<evidence type="ECO:0000313" key="15">
    <source>
        <dbReference type="Proteomes" id="UP000279275"/>
    </source>
</evidence>
<dbReference type="GO" id="GO:0005524">
    <property type="term" value="F:ATP binding"/>
    <property type="evidence" value="ECO:0007669"/>
    <property type="project" value="UniProtKB-UniRule"/>
</dbReference>
<evidence type="ECO:0000256" key="5">
    <source>
        <dbReference type="ARBA" id="ARBA00022840"/>
    </source>
</evidence>
<evidence type="ECO:0000259" key="11">
    <source>
        <dbReference type="PROSITE" id="PS50968"/>
    </source>
</evidence>
<dbReference type="InterPro" id="IPR011761">
    <property type="entry name" value="ATP-grasp"/>
</dbReference>
<keyword evidence="4 9" id="KW-0547">Nucleotide-binding</keyword>
<dbReference type="PANTHER" id="PTHR18866">
    <property type="entry name" value="CARBOXYLASE:PYRUVATE/ACETYL-COA/PROPIONYL-COA CARBOXYLASE"/>
    <property type="match status" value="1"/>
</dbReference>
<dbReference type="SUPFAM" id="SSF56059">
    <property type="entry name" value="Glutathione synthetase ATP-binding domain-like"/>
    <property type="match status" value="1"/>
</dbReference>
<keyword evidence="3" id="KW-0436">Ligase</keyword>
<feature type="domain" description="ATP-grasp" evidence="12">
    <location>
        <begin position="127"/>
        <end position="326"/>
    </location>
</feature>
<dbReference type="PROSITE" id="PS50979">
    <property type="entry name" value="BC"/>
    <property type="match status" value="1"/>
</dbReference>
<evidence type="ECO:0000313" key="14">
    <source>
        <dbReference type="EMBL" id="RMI31059.1"/>
    </source>
</evidence>
<sequence length="744" mass="77360">MNNSSLAEFHTVLVANRGEIAVRVMRTLRRLGIRSVAVYSDADADALHVREADLAVRLGPAPARESYLDIDKVVAAAVASGAQAVHPGYGFLSENSAFAAALAAAGITFIGPSARAIEIMGDKIAAKNAVVEFGVPVVPGIARPGLTDAELIAAATEIGYPVLVKPSAGGGGKGMRRVDDPQDLPAALVSARREAGAAFGDDTLFLERFVARPRHIEVQIIADGYGHVLHLGERECSLQRRHQKVIEEAPSPLLDAATRERIGQAACDTARSVDYVGAGTVEFIVSADRPDEFFFMEMNTRLQVEHPVTELVTGVDLVECQVRVAAGQKLGLAQDEIALRGHAIEARVYAEDPARGFLPTGGTVLALAEPAGAGVRVDSGLRTGTVVGSDYDPMLAKIVAWAPDRAAALTKLDRALADTQVLGVTTNIDFLRFLLADSDVRAGRLDTALLDLRAPDFTPAPVGDEQFVAAAVSRWLRRWPTTPSSVWEIPDGWRAGAPAAPTVLRLSGGDRTVHVAITGKPSAATVVVTVDGAAGPGGAGEPGAADEPRRTGELSGAVAGETGSAPGAGLSRTLSAAIEPTGFGPATTAHPGSPAAQRPSAPHTAAVLTVTLDGIRRTYRVAEHEGHLWVADATGVAQVREVAEQRLRADTAHVGEAEVLSPMPGSVIAVLVEPGATVAVGDPIVVVEAMKMEHTLTAPIAGTVELTAAAGAQVRLEQVLARVVPVETGSAAADVNNDVKEAQR</sequence>
<dbReference type="EMBL" id="RFFH01000008">
    <property type="protein sequence ID" value="RMI31059.1"/>
    <property type="molecule type" value="Genomic_DNA"/>
</dbReference>
<dbReference type="PROSITE" id="PS50975">
    <property type="entry name" value="ATP_GRASP"/>
    <property type="match status" value="1"/>
</dbReference>
<evidence type="ECO:0000256" key="9">
    <source>
        <dbReference type="PROSITE-ProRule" id="PRU00409"/>
    </source>
</evidence>
<dbReference type="InterPro" id="IPR005479">
    <property type="entry name" value="CPAse_ATP-bd"/>
</dbReference>
<evidence type="ECO:0000256" key="10">
    <source>
        <dbReference type="SAM" id="MobiDB-lite"/>
    </source>
</evidence>
<dbReference type="Proteomes" id="UP000279275">
    <property type="component" value="Unassembled WGS sequence"/>
</dbReference>
<evidence type="ECO:0000256" key="6">
    <source>
        <dbReference type="ARBA" id="ARBA00023267"/>
    </source>
</evidence>
<dbReference type="InterPro" id="IPR011053">
    <property type="entry name" value="Single_hybrid_motif"/>
</dbReference>
<dbReference type="PROSITE" id="PS00866">
    <property type="entry name" value="CPSASE_1"/>
    <property type="match status" value="1"/>
</dbReference>
<dbReference type="InterPro" id="IPR005482">
    <property type="entry name" value="Biotin_COase_C"/>
</dbReference>
<dbReference type="Pfam" id="PF02786">
    <property type="entry name" value="CPSase_L_D2"/>
    <property type="match status" value="1"/>
</dbReference>
<dbReference type="SMART" id="SM00878">
    <property type="entry name" value="Biotin_carb_C"/>
    <property type="match status" value="1"/>
</dbReference>
<evidence type="ECO:0000256" key="2">
    <source>
        <dbReference type="ARBA" id="ARBA00013263"/>
    </source>
</evidence>
<dbReference type="FunFam" id="3.30.1490.20:FF:000003">
    <property type="entry name" value="acetyl-CoA carboxylase isoform X1"/>
    <property type="match status" value="1"/>
</dbReference>
<dbReference type="EC" id="6.3.4.14" evidence="2"/>
<dbReference type="SUPFAM" id="SSF51230">
    <property type="entry name" value="Single hybrid motif"/>
    <property type="match status" value="1"/>
</dbReference>
<dbReference type="PROSITE" id="PS00867">
    <property type="entry name" value="CPSASE_2"/>
    <property type="match status" value="1"/>
</dbReference>
<proteinExistence type="predicted"/>
<dbReference type="InterPro" id="IPR011764">
    <property type="entry name" value="Biotin_carboxylation_dom"/>
</dbReference>
<dbReference type="InterPro" id="IPR011054">
    <property type="entry name" value="Rudment_hybrid_motif"/>
</dbReference>
<dbReference type="AlphaFoldDB" id="A0A3M2L008"/>
<comment type="caution">
    <text evidence="14">The sequence shown here is derived from an EMBL/GenBank/DDBJ whole genome shotgun (WGS) entry which is preliminary data.</text>
</comment>
<protein>
    <recommendedName>
        <fullName evidence="2">biotin carboxylase</fullName>
        <ecNumber evidence="2">6.3.4.14</ecNumber>
    </recommendedName>
</protein>
<dbReference type="SUPFAM" id="SSF51246">
    <property type="entry name" value="Rudiment single hybrid motif"/>
    <property type="match status" value="1"/>
</dbReference>
<dbReference type="Gene3D" id="2.40.50.100">
    <property type="match status" value="1"/>
</dbReference>
<dbReference type="PANTHER" id="PTHR18866:SF33">
    <property type="entry name" value="METHYLCROTONOYL-COA CARBOXYLASE SUBUNIT ALPHA, MITOCHONDRIAL-RELATED"/>
    <property type="match status" value="1"/>
</dbReference>
<dbReference type="Pfam" id="PF02785">
    <property type="entry name" value="Biotin_carb_C"/>
    <property type="match status" value="1"/>
</dbReference>
<dbReference type="CDD" id="cd06850">
    <property type="entry name" value="biotinyl_domain"/>
    <property type="match status" value="1"/>
</dbReference>
<feature type="region of interest" description="Disordered" evidence="10">
    <location>
        <begin position="582"/>
        <end position="601"/>
    </location>
</feature>
<dbReference type="Pfam" id="PF21139">
    <property type="entry name" value="BT_MCC_alpha"/>
    <property type="match status" value="2"/>
</dbReference>
<keyword evidence="6" id="KW-0092">Biotin</keyword>
<name>A0A3M2L008_9NOCA</name>
<organism evidence="14 15">
    <name type="scientific">Nocardia stercoris</name>
    <dbReference type="NCBI Taxonomy" id="2483361"/>
    <lineage>
        <taxon>Bacteria</taxon>
        <taxon>Bacillati</taxon>
        <taxon>Actinomycetota</taxon>
        <taxon>Actinomycetes</taxon>
        <taxon>Mycobacteriales</taxon>
        <taxon>Nocardiaceae</taxon>
        <taxon>Nocardia</taxon>
    </lineage>
</organism>
<evidence type="ECO:0000256" key="3">
    <source>
        <dbReference type="ARBA" id="ARBA00022598"/>
    </source>
</evidence>
<dbReference type="Pfam" id="PF00364">
    <property type="entry name" value="Biotin_lipoyl"/>
    <property type="match status" value="1"/>
</dbReference>
<dbReference type="InterPro" id="IPR000089">
    <property type="entry name" value="Biotin_lipoyl"/>
</dbReference>
<dbReference type="InterPro" id="IPR016185">
    <property type="entry name" value="PreATP-grasp_dom_sf"/>
</dbReference>
<feature type="domain" description="Lipoyl-binding" evidence="11">
    <location>
        <begin position="649"/>
        <end position="724"/>
    </location>
</feature>
<accession>A0A3M2L008</accession>
<dbReference type="GO" id="GO:0004075">
    <property type="term" value="F:biotin carboxylase activity"/>
    <property type="evidence" value="ECO:0007669"/>
    <property type="project" value="UniProtKB-EC"/>
</dbReference>
<evidence type="ECO:0000256" key="1">
    <source>
        <dbReference type="ARBA" id="ARBA00001953"/>
    </source>
</evidence>